<evidence type="ECO:0000313" key="1">
    <source>
        <dbReference type="EMBL" id="KAJ1181767.1"/>
    </source>
</evidence>
<organism evidence="1 2">
    <name type="scientific">Pleurodeles waltl</name>
    <name type="common">Iberian ribbed newt</name>
    <dbReference type="NCBI Taxonomy" id="8319"/>
    <lineage>
        <taxon>Eukaryota</taxon>
        <taxon>Metazoa</taxon>
        <taxon>Chordata</taxon>
        <taxon>Craniata</taxon>
        <taxon>Vertebrata</taxon>
        <taxon>Euteleostomi</taxon>
        <taxon>Amphibia</taxon>
        <taxon>Batrachia</taxon>
        <taxon>Caudata</taxon>
        <taxon>Salamandroidea</taxon>
        <taxon>Salamandridae</taxon>
        <taxon>Pleurodelinae</taxon>
        <taxon>Pleurodeles</taxon>
    </lineage>
</organism>
<evidence type="ECO:0000313" key="2">
    <source>
        <dbReference type="Proteomes" id="UP001066276"/>
    </source>
</evidence>
<name>A0AAV7TYM4_PLEWA</name>
<feature type="non-terminal residue" evidence="1">
    <location>
        <position position="1"/>
    </location>
</feature>
<feature type="non-terminal residue" evidence="1">
    <location>
        <position position="48"/>
    </location>
</feature>
<sequence length="48" mass="5429">TSDRSQPPCPCVSYTLPSQHPLEGPISLSPNFVIRRYPFIFPVMISPR</sequence>
<proteinExistence type="predicted"/>
<dbReference type="Proteomes" id="UP001066276">
    <property type="component" value="Chromosome 3_2"/>
</dbReference>
<protein>
    <submittedName>
        <fullName evidence="1">Uncharacterized protein</fullName>
    </submittedName>
</protein>
<dbReference type="EMBL" id="JANPWB010000006">
    <property type="protein sequence ID" value="KAJ1181767.1"/>
    <property type="molecule type" value="Genomic_DNA"/>
</dbReference>
<comment type="caution">
    <text evidence="1">The sequence shown here is derived from an EMBL/GenBank/DDBJ whole genome shotgun (WGS) entry which is preliminary data.</text>
</comment>
<keyword evidence="2" id="KW-1185">Reference proteome</keyword>
<reference evidence="1" key="1">
    <citation type="journal article" date="2022" name="bioRxiv">
        <title>Sequencing and chromosome-scale assembly of the giantPleurodeles waltlgenome.</title>
        <authorList>
            <person name="Brown T."/>
            <person name="Elewa A."/>
            <person name="Iarovenko S."/>
            <person name="Subramanian E."/>
            <person name="Araus A.J."/>
            <person name="Petzold A."/>
            <person name="Susuki M."/>
            <person name="Suzuki K.-i.T."/>
            <person name="Hayashi T."/>
            <person name="Toyoda A."/>
            <person name="Oliveira C."/>
            <person name="Osipova E."/>
            <person name="Leigh N.D."/>
            <person name="Simon A."/>
            <person name="Yun M.H."/>
        </authorList>
    </citation>
    <scope>NUCLEOTIDE SEQUENCE</scope>
    <source>
        <strain evidence="1">20211129_DDA</strain>
        <tissue evidence="1">Liver</tissue>
    </source>
</reference>
<gene>
    <name evidence="1" type="ORF">NDU88_006967</name>
</gene>
<dbReference type="AlphaFoldDB" id="A0AAV7TYM4"/>
<accession>A0AAV7TYM4</accession>